<dbReference type="KEGG" id="msk:MSUIS_06960"/>
<evidence type="ECO:0000256" key="1">
    <source>
        <dbReference type="SAM" id="Phobius"/>
    </source>
</evidence>
<protein>
    <submittedName>
        <fullName evidence="2">Uncharacterized protein</fullName>
    </submittedName>
</protein>
<keyword evidence="1" id="KW-0472">Membrane</keyword>
<evidence type="ECO:0000313" key="3">
    <source>
        <dbReference type="Proteomes" id="UP000008645"/>
    </source>
</evidence>
<dbReference type="HOGENOM" id="CLU_2343700_0_0_14"/>
<dbReference type="AlphaFoldDB" id="F0V2A8"/>
<feature type="transmembrane region" description="Helical" evidence="1">
    <location>
        <begin position="6"/>
        <end position="29"/>
    </location>
</feature>
<dbReference type="EMBL" id="FQ790233">
    <property type="protein sequence ID" value="CBZ40789.1"/>
    <property type="molecule type" value="Genomic_DNA"/>
</dbReference>
<keyword evidence="1" id="KW-1133">Transmembrane helix</keyword>
<organism evidence="2 3">
    <name type="scientific">Mycoplasma suis (strain KI_3806)</name>
    <dbReference type="NCBI Taxonomy" id="708248"/>
    <lineage>
        <taxon>Bacteria</taxon>
        <taxon>Bacillati</taxon>
        <taxon>Mycoplasmatota</taxon>
        <taxon>Mollicutes</taxon>
        <taxon>Mycoplasmataceae</taxon>
        <taxon>Mycoplasma</taxon>
    </lineage>
</organism>
<accession>F0V2A8</accession>
<keyword evidence="1" id="KW-0812">Transmembrane</keyword>
<sequence length="97" mass="10304">MIGGTFKIPLIVFSILSLGGGGGYLAYYFTKSGSNHQEPVSCLPSSNCKCCEEGQCSGTCKEQGKKCCKKEECNDENCCCCSSEDGTECCCCCETTT</sequence>
<reference evidence="2 3" key="1">
    <citation type="journal article" date="2011" name="J. Bacteriol.">
        <title>Complete genome sequence of the hemotrophic Mycoplasma suis strain KI3806.</title>
        <authorList>
            <person name="Oehlerking J."/>
            <person name="Kube M."/>
            <person name="Felder K.M."/>
            <person name="Matter D."/>
            <person name="Wittenbrink M.M."/>
            <person name="Schwarzenbach S."/>
            <person name="Kramer M.M."/>
            <person name="Hoelzle K."/>
            <person name="Hoelzle L.E."/>
        </authorList>
    </citation>
    <scope>NUCLEOTIDE SEQUENCE [LARGE SCALE GENOMIC DNA]</scope>
    <source>
        <strain evidence="3">KI_3806</strain>
    </source>
</reference>
<dbReference type="Proteomes" id="UP000008645">
    <property type="component" value="Chromosome"/>
</dbReference>
<dbReference type="RefSeq" id="WP_013609390.1">
    <property type="nucleotide sequence ID" value="NC_015153.1"/>
</dbReference>
<name>F0V2A8_MYCS3</name>
<evidence type="ECO:0000313" key="2">
    <source>
        <dbReference type="EMBL" id="CBZ40789.1"/>
    </source>
</evidence>
<proteinExistence type="predicted"/>
<gene>
    <name evidence="2" type="ORF">MSUIS_06960</name>
</gene>